<evidence type="ECO:0000313" key="1">
    <source>
        <dbReference type="EMBL" id="RXK59223.1"/>
    </source>
</evidence>
<name>A0A4Q1CGP7_9BACT</name>
<dbReference type="AlphaFoldDB" id="A0A4Q1CGP7"/>
<dbReference type="SUPFAM" id="SSF50939">
    <property type="entry name" value="Sialidases"/>
    <property type="match status" value="1"/>
</dbReference>
<reference evidence="1 2" key="1">
    <citation type="submission" date="2019-01" db="EMBL/GenBank/DDBJ databases">
        <title>Lacibacter sp. strain TTM-7.</title>
        <authorList>
            <person name="Chen W.-M."/>
        </authorList>
    </citation>
    <scope>NUCLEOTIDE SEQUENCE [LARGE SCALE GENOMIC DNA]</scope>
    <source>
        <strain evidence="1 2">TTM-7</strain>
    </source>
</reference>
<keyword evidence="2" id="KW-1185">Reference proteome</keyword>
<dbReference type="NCBIfam" id="TIGR04183">
    <property type="entry name" value="Por_Secre_tail"/>
    <property type="match status" value="1"/>
</dbReference>
<dbReference type="Gene3D" id="2.130.10.10">
    <property type="entry name" value="YVTN repeat-like/Quinoprotein amine dehydrogenase"/>
    <property type="match status" value="4"/>
</dbReference>
<organism evidence="1 2">
    <name type="scientific">Lacibacter luteus</name>
    <dbReference type="NCBI Taxonomy" id="2508719"/>
    <lineage>
        <taxon>Bacteria</taxon>
        <taxon>Pseudomonadati</taxon>
        <taxon>Bacteroidota</taxon>
        <taxon>Chitinophagia</taxon>
        <taxon>Chitinophagales</taxon>
        <taxon>Chitinophagaceae</taxon>
        <taxon>Lacibacter</taxon>
    </lineage>
</organism>
<dbReference type="CDD" id="cd15482">
    <property type="entry name" value="Sialidase_non-viral"/>
    <property type="match status" value="1"/>
</dbReference>
<gene>
    <name evidence="1" type="ORF">ESA94_13865</name>
</gene>
<dbReference type="RefSeq" id="WP_129131527.1">
    <property type="nucleotide sequence ID" value="NZ_SDHW01000004.1"/>
</dbReference>
<dbReference type="EMBL" id="SDHW01000004">
    <property type="protein sequence ID" value="RXK59223.1"/>
    <property type="molecule type" value="Genomic_DNA"/>
</dbReference>
<proteinExistence type="predicted"/>
<protein>
    <submittedName>
        <fullName evidence="1">T9SS type A sorting domain-containing protein</fullName>
    </submittedName>
</protein>
<dbReference type="InterPro" id="IPR026444">
    <property type="entry name" value="Secre_tail"/>
</dbReference>
<accession>A0A4Q1CGP7</accession>
<comment type="caution">
    <text evidence="1">The sequence shown here is derived from an EMBL/GenBank/DDBJ whole genome shotgun (WGS) entry which is preliminary data.</text>
</comment>
<dbReference type="InterPro" id="IPR036278">
    <property type="entry name" value="Sialidase_sf"/>
</dbReference>
<dbReference type="Proteomes" id="UP000290204">
    <property type="component" value="Unassembled WGS sequence"/>
</dbReference>
<dbReference type="OrthoDB" id="9757947at2"/>
<dbReference type="SUPFAM" id="SSF110296">
    <property type="entry name" value="Oligoxyloglucan reducing end-specific cellobiohydrolase"/>
    <property type="match status" value="1"/>
</dbReference>
<dbReference type="InterPro" id="IPR015943">
    <property type="entry name" value="WD40/YVTN_repeat-like_dom_sf"/>
</dbReference>
<sequence>MRTKTALAITLLVITFGSIGFYLLNTASFFFQKKSVNKPQALRIEGRQEDEEEKEEGGEKRRLYEWKMLHDPATGKIPRDAQRKDATLLSTIKARQSKAGFRQTINNTYTAAGPSQNGGRTRTVAYDMRNNGVMLAAGVTGGIYRSTDGGSSWTYVSPVSDVRIVTSLAQDPRSGFQDTWYAGTGELLGASAAYPNAFVPGYGIYKSTDNGLTWSKLSSTIISSTQEGFESIFDMVFNVQVDGNGNVYAAILSYIIRSTNGGTSWGLILNETGELENPDQNIENMMTDIVISKPGVVPVRYYACFSGRNRDRDTAGVWTSTNGAFGTWTRIGHSDQVAGWRAYNNGTDANGDYTGGWGKTVLAVAPSNSNILYVMYQNAFSASLNVPEADIFRADLTSFPTVAWSSNRGPNLQALRNGTTGSYMETQGGYNMLLAVHPTNPDIVVAGGVNLYRSANAFSTVGTFIGGLTSNTYSDPNTAIHVDFHSFAFHPTSPNRMVVGSDGGLAVTNDITAGTVLWSGLGNQYQTLQYYHIAIDPAPGSLTFGGGAQDNSTTYRDSKNFLNGSGLQPPTDANDHYVLIGGDGGAVALTSSGGANQYFFGSVQEGSVYRVFANGAASAISGDLKPTGSQSEFVTYFHLDPDNTNIMYYAGLNSLYRTTNATTVSAAGWTQMTGVASTLTSSIFSLATSRGTYNGTSSHLYIGTSNGRIYRLTNPRDALASAVPVNISPSLGMTTSSLVREIAVNPRNPDTVLAVVSNYGVVSAFWSGNATTATPTWQQVEGNISTASFRTCAIVTTTTGVEYYVGTSIGLFSTTTINGASTTWTMEGPPVLQGAIVNDLALRTTDNTLLIGTHGNGMFYTTIGNVPTAVPDVIVNDKRFITSVFPTIISNDINFRTGTITGIRSINLRVTNMSGQVLLQKTQAYQAGTLQLGNLSTGSYLLEIWSNDIRYKHLQQFVKAK</sequence>
<evidence type="ECO:0000313" key="2">
    <source>
        <dbReference type="Proteomes" id="UP000290204"/>
    </source>
</evidence>